<dbReference type="OrthoDB" id="1683367at2"/>
<name>A0A1G7IUV4_9FIRM</name>
<organism evidence="2 3">
    <name type="scientific">Sporolituus thermophilus DSM 23256</name>
    <dbReference type="NCBI Taxonomy" id="1123285"/>
    <lineage>
        <taxon>Bacteria</taxon>
        <taxon>Bacillati</taxon>
        <taxon>Bacillota</taxon>
        <taxon>Negativicutes</taxon>
        <taxon>Selenomonadales</taxon>
        <taxon>Sporomusaceae</taxon>
        <taxon>Sporolituus</taxon>
    </lineage>
</organism>
<protein>
    <submittedName>
        <fullName evidence="2">Uncharacterized protein</fullName>
    </submittedName>
</protein>
<dbReference type="Proteomes" id="UP000243333">
    <property type="component" value="Unassembled WGS sequence"/>
</dbReference>
<feature type="transmembrane region" description="Helical" evidence="1">
    <location>
        <begin position="78"/>
        <end position="98"/>
    </location>
</feature>
<reference evidence="3" key="1">
    <citation type="submission" date="2016-10" db="EMBL/GenBank/DDBJ databases">
        <authorList>
            <person name="Varghese N."/>
            <person name="Submissions S."/>
        </authorList>
    </citation>
    <scope>NUCLEOTIDE SEQUENCE [LARGE SCALE GENOMIC DNA]</scope>
    <source>
        <strain evidence="3">DSM 23256</strain>
    </source>
</reference>
<evidence type="ECO:0000313" key="2">
    <source>
        <dbReference type="EMBL" id="SDF16447.1"/>
    </source>
</evidence>
<dbReference type="AlphaFoldDB" id="A0A1G7IUV4"/>
<accession>A0A1G7IUV4</accession>
<feature type="transmembrane region" description="Helical" evidence="1">
    <location>
        <begin position="104"/>
        <end position="126"/>
    </location>
</feature>
<dbReference type="RefSeq" id="WP_093688089.1">
    <property type="nucleotide sequence ID" value="NZ_FNBU01000003.1"/>
</dbReference>
<keyword evidence="1" id="KW-0472">Membrane</keyword>
<dbReference type="STRING" id="1123285.SAMN05660235_00662"/>
<keyword evidence="1" id="KW-1133">Transmembrane helix</keyword>
<proteinExistence type="predicted"/>
<dbReference type="EMBL" id="FNBU01000003">
    <property type="protein sequence ID" value="SDF16447.1"/>
    <property type="molecule type" value="Genomic_DNA"/>
</dbReference>
<evidence type="ECO:0000313" key="3">
    <source>
        <dbReference type="Proteomes" id="UP000243333"/>
    </source>
</evidence>
<keyword evidence="1" id="KW-0812">Transmembrane</keyword>
<sequence length="134" mass="14223">MAYVIACLMASLSFLLNKALLKTVGPKAIVSFSPAVEEAVKTLPAYYLSADILATHVTFGLLEAVYDWLPKRKSSGKAALFSLIGHTLFGLATIAALWLADSVWMALAAGFACHLAWNAAVVTFYAPREGSGGQ</sequence>
<evidence type="ECO:0000256" key="1">
    <source>
        <dbReference type="SAM" id="Phobius"/>
    </source>
</evidence>
<keyword evidence="3" id="KW-1185">Reference proteome</keyword>
<gene>
    <name evidence="2" type="ORF">SAMN05660235_00662</name>
</gene>